<dbReference type="EMBL" id="MFGX01000097">
    <property type="protein sequence ID" value="OGF53770.1"/>
    <property type="molecule type" value="Genomic_DNA"/>
</dbReference>
<evidence type="ECO:0000256" key="7">
    <source>
        <dbReference type="RuleBase" id="RU363032"/>
    </source>
</evidence>
<reference evidence="9 10" key="1">
    <citation type="journal article" date="2016" name="Nat. Commun.">
        <title>Thousands of microbial genomes shed light on interconnected biogeochemical processes in an aquifer system.</title>
        <authorList>
            <person name="Anantharaman K."/>
            <person name="Brown C.T."/>
            <person name="Hug L.A."/>
            <person name="Sharon I."/>
            <person name="Castelle C.J."/>
            <person name="Probst A.J."/>
            <person name="Thomas B.C."/>
            <person name="Singh A."/>
            <person name="Wilkins M.J."/>
            <person name="Karaoz U."/>
            <person name="Brodie E.L."/>
            <person name="Williams K.H."/>
            <person name="Hubbard S.S."/>
            <person name="Banfield J.F."/>
        </authorList>
    </citation>
    <scope>NUCLEOTIDE SEQUENCE [LARGE SCALE GENOMIC DNA]</scope>
    <source>
        <strain evidence="10">RBG_16_55_9</strain>
    </source>
</reference>
<dbReference type="Pfam" id="PF00528">
    <property type="entry name" value="BPD_transp_1"/>
    <property type="match status" value="1"/>
</dbReference>
<dbReference type="Gene3D" id="1.10.3720.10">
    <property type="entry name" value="MetI-like"/>
    <property type="match status" value="1"/>
</dbReference>
<organism evidence="9 10">
    <name type="scientific">Fraserbacteria sp. (strain RBG_16_55_9)</name>
    <dbReference type="NCBI Taxonomy" id="1817864"/>
    <lineage>
        <taxon>Bacteria</taxon>
        <taxon>Candidatus Fraseribacteriota</taxon>
    </lineage>
</organism>
<comment type="caution">
    <text evidence="9">The sequence shown here is derived from an EMBL/GenBank/DDBJ whole genome shotgun (WGS) entry which is preliminary data.</text>
</comment>
<dbReference type="Pfam" id="PF19300">
    <property type="entry name" value="BPD_transp_1_N"/>
    <property type="match status" value="1"/>
</dbReference>
<dbReference type="Proteomes" id="UP000179157">
    <property type="component" value="Unassembled WGS sequence"/>
</dbReference>
<evidence type="ECO:0000256" key="5">
    <source>
        <dbReference type="ARBA" id="ARBA00022989"/>
    </source>
</evidence>
<feature type="transmembrane region" description="Helical" evidence="7">
    <location>
        <begin position="311"/>
        <end position="334"/>
    </location>
</feature>
<feature type="transmembrane region" description="Helical" evidence="7">
    <location>
        <begin position="96"/>
        <end position="118"/>
    </location>
</feature>
<feature type="transmembrane region" description="Helical" evidence="7">
    <location>
        <begin position="9"/>
        <end position="30"/>
    </location>
</feature>
<evidence type="ECO:0000256" key="2">
    <source>
        <dbReference type="ARBA" id="ARBA00022448"/>
    </source>
</evidence>
<keyword evidence="3" id="KW-1003">Cell membrane</keyword>
<dbReference type="InterPro" id="IPR000515">
    <property type="entry name" value="MetI-like"/>
</dbReference>
<feature type="transmembrane region" description="Helical" evidence="7">
    <location>
        <begin position="139"/>
        <end position="161"/>
    </location>
</feature>
<evidence type="ECO:0000259" key="8">
    <source>
        <dbReference type="PROSITE" id="PS50928"/>
    </source>
</evidence>
<dbReference type="GO" id="GO:0071916">
    <property type="term" value="F:dipeptide transmembrane transporter activity"/>
    <property type="evidence" value="ECO:0007669"/>
    <property type="project" value="TreeGrafter"/>
</dbReference>
<keyword evidence="2 7" id="KW-0813">Transport</keyword>
<dbReference type="STRING" id="1817864.A2Z21_03425"/>
<keyword evidence="4 7" id="KW-0812">Transmembrane</keyword>
<dbReference type="CDD" id="cd06261">
    <property type="entry name" value="TM_PBP2"/>
    <property type="match status" value="1"/>
</dbReference>
<dbReference type="GO" id="GO:0005886">
    <property type="term" value="C:plasma membrane"/>
    <property type="evidence" value="ECO:0007669"/>
    <property type="project" value="UniProtKB-SubCell"/>
</dbReference>
<dbReference type="InterPro" id="IPR045621">
    <property type="entry name" value="BPD_transp_1_N"/>
</dbReference>
<name>A0A1F5URP1_FRAXR</name>
<protein>
    <submittedName>
        <fullName evidence="9">Peptide ABC transporter permease</fullName>
    </submittedName>
</protein>
<feature type="transmembrane region" description="Helical" evidence="7">
    <location>
        <begin position="265"/>
        <end position="291"/>
    </location>
</feature>
<proteinExistence type="inferred from homology"/>
<accession>A0A1F5URP1</accession>
<feature type="transmembrane region" description="Helical" evidence="7">
    <location>
        <begin position="211"/>
        <end position="230"/>
    </location>
</feature>
<comment type="subcellular location">
    <subcellularLocation>
        <location evidence="1 7">Cell membrane</location>
        <topology evidence="1 7">Multi-pass membrane protein</topology>
    </subcellularLocation>
</comment>
<dbReference type="PANTHER" id="PTHR43163">
    <property type="entry name" value="DIPEPTIDE TRANSPORT SYSTEM PERMEASE PROTEIN DPPB-RELATED"/>
    <property type="match status" value="1"/>
</dbReference>
<evidence type="ECO:0000256" key="4">
    <source>
        <dbReference type="ARBA" id="ARBA00022692"/>
    </source>
</evidence>
<dbReference type="PANTHER" id="PTHR43163:SF6">
    <property type="entry name" value="DIPEPTIDE TRANSPORT SYSTEM PERMEASE PROTEIN DPPB-RELATED"/>
    <property type="match status" value="1"/>
</dbReference>
<sequence>MIAFILRRLLLLPVVVFVSTGLIFSLMQLLPPAVRVALYAKENPRAWNDISDLIRIHGLDQPIYVQYWNWIKGISEGNLGWSYSAQMPVAKALQSYLPATLELTVMALIPLVLGGIWLGTKSAVYHNRAPDHITRLMSITGWSLPTFVAGLILLMVFYGYLGWLQPGRLSTQVTLIINNPELFTRYTTMNTVDALLNGPNWTVFWDAIKHLILPAITLAYVSWALIVRIMRSSMLNVLREDYTTVARAKGLEERIVINKHARRNALIPVITVSAIVVGLLLSGVVITETIFNYFGVGWWFVRAATQLDFPSVLGFTIFNSVLWVLVNIAVDVLYSYVDPRVRLT</sequence>
<keyword evidence="5 7" id="KW-1133">Transmembrane helix</keyword>
<dbReference type="AlphaFoldDB" id="A0A1F5URP1"/>
<comment type="similarity">
    <text evidence="7">Belongs to the binding-protein-dependent transport system permease family.</text>
</comment>
<feature type="domain" description="ABC transmembrane type-1" evidence="8">
    <location>
        <begin position="97"/>
        <end position="334"/>
    </location>
</feature>
<gene>
    <name evidence="9" type="ORF">A2Z21_03425</name>
</gene>
<evidence type="ECO:0000313" key="9">
    <source>
        <dbReference type="EMBL" id="OGF53770.1"/>
    </source>
</evidence>
<dbReference type="InterPro" id="IPR035906">
    <property type="entry name" value="MetI-like_sf"/>
</dbReference>
<evidence type="ECO:0000256" key="3">
    <source>
        <dbReference type="ARBA" id="ARBA00022475"/>
    </source>
</evidence>
<dbReference type="SUPFAM" id="SSF161098">
    <property type="entry name" value="MetI-like"/>
    <property type="match status" value="1"/>
</dbReference>
<keyword evidence="6 7" id="KW-0472">Membrane</keyword>
<evidence type="ECO:0000256" key="6">
    <source>
        <dbReference type="ARBA" id="ARBA00023136"/>
    </source>
</evidence>
<evidence type="ECO:0000313" key="10">
    <source>
        <dbReference type="Proteomes" id="UP000179157"/>
    </source>
</evidence>
<dbReference type="PROSITE" id="PS50928">
    <property type="entry name" value="ABC_TM1"/>
    <property type="match status" value="1"/>
</dbReference>
<evidence type="ECO:0000256" key="1">
    <source>
        <dbReference type="ARBA" id="ARBA00004651"/>
    </source>
</evidence>